<organism evidence="1">
    <name type="scientific">marine metagenome</name>
    <dbReference type="NCBI Taxonomy" id="408172"/>
    <lineage>
        <taxon>unclassified sequences</taxon>
        <taxon>metagenomes</taxon>
        <taxon>ecological metagenomes</taxon>
    </lineage>
</organism>
<sequence>MTAKDVDWHRDIFEILHGQNISLVAHVPDAAHSPLIKMC</sequence>
<gene>
    <name evidence="1" type="ORF">METZ01_LOCUS249132</name>
</gene>
<name>A0A382I9U5_9ZZZZ</name>
<dbReference type="AlphaFoldDB" id="A0A382I9U5"/>
<accession>A0A382I9U5</accession>
<reference evidence="1" key="1">
    <citation type="submission" date="2018-05" db="EMBL/GenBank/DDBJ databases">
        <authorList>
            <person name="Lanie J.A."/>
            <person name="Ng W.-L."/>
            <person name="Kazmierczak K.M."/>
            <person name="Andrzejewski T.M."/>
            <person name="Davidsen T.M."/>
            <person name="Wayne K.J."/>
            <person name="Tettelin H."/>
            <person name="Glass J.I."/>
            <person name="Rusch D."/>
            <person name="Podicherti R."/>
            <person name="Tsui H.-C.T."/>
            <person name="Winkler M.E."/>
        </authorList>
    </citation>
    <scope>NUCLEOTIDE SEQUENCE</scope>
</reference>
<evidence type="ECO:0000313" key="1">
    <source>
        <dbReference type="EMBL" id="SVB96278.1"/>
    </source>
</evidence>
<protein>
    <submittedName>
        <fullName evidence="1">Uncharacterized protein</fullName>
    </submittedName>
</protein>
<proteinExistence type="predicted"/>
<dbReference type="EMBL" id="UINC01066018">
    <property type="protein sequence ID" value="SVB96278.1"/>
    <property type="molecule type" value="Genomic_DNA"/>
</dbReference>